<feature type="compositionally biased region" description="Low complexity" evidence="1">
    <location>
        <begin position="248"/>
        <end position="284"/>
    </location>
</feature>
<protein>
    <submittedName>
        <fullName evidence="2">Uncharacterized protein</fullName>
    </submittedName>
</protein>
<accession>I1QUC1</accession>
<feature type="region of interest" description="Disordered" evidence="1">
    <location>
        <begin position="232"/>
        <end position="317"/>
    </location>
</feature>
<evidence type="ECO:0000256" key="1">
    <source>
        <dbReference type="SAM" id="MobiDB-lite"/>
    </source>
</evidence>
<keyword evidence="3" id="KW-1185">Reference proteome</keyword>
<feature type="compositionally biased region" description="Basic and acidic residues" evidence="1">
    <location>
        <begin position="26"/>
        <end position="37"/>
    </location>
</feature>
<dbReference type="AlphaFoldDB" id="I1QUC1"/>
<reference evidence="2 3" key="2">
    <citation type="submission" date="2018-04" db="EMBL/GenBank/DDBJ databases">
        <title>OglaRS2 (Oryza glaberrima Reference Sequence Version 2).</title>
        <authorList>
            <person name="Zhang J."/>
            <person name="Kudrna D."/>
            <person name="Lee S."/>
            <person name="Talag J."/>
            <person name="Rajasekar S."/>
            <person name="Wing R.A."/>
        </authorList>
    </citation>
    <scope>NUCLEOTIDE SEQUENCE [LARGE SCALE GENOMIC DNA]</scope>
    <source>
        <strain evidence="2 3">cv. IRGC 96717</strain>
    </source>
</reference>
<feature type="compositionally biased region" description="Basic and acidic residues" evidence="1">
    <location>
        <begin position="294"/>
        <end position="317"/>
    </location>
</feature>
<dbReference type="Proteomes" id="UP000007306">
    <property type="component" value="Chromosome 10"/>
</dbReference>
<evidence type="ECO:0000313" key="2">
    <source>
        <dbReference type="EnsemblPlants" id="ORGLA10G0080400.1"/>
    </source>
</evidence>
<dbReference type="HOGENOM" id="CLU_901345_0_0_1"/>
<dbReference type="Gramene" id="ORGLA10G0080400.1">
    <property type="protein sequence ID" value="ORGLA10G0080400.1"/>
    <property type="gene ID" value="ORGLA10G0080400"/>
</dbReference>
<reference evidence="2" key="1">
    <citation type="submission" date="2015-06" db="UniProtKB">
        <authorList>
            <consortium name="EnsemblPlants"/>
        </authorList>
    </citation>
    <scope>IDENTIFICATION</scope>
</reference>
<name>I1QUC1_ORYGL</name>
<organism evidence="2 3">
    <name type="scientific">Oryza glaberrima</name>
    <name type="common">African rice</name>
    <dbReference type="NCBI Taxonomy" id="4538"/>
    <lineage>
        <taxon>Eukaryota</taxon>
        <taxon>Viridiplantae</taxon>
        <taxon>Streptophyta</taxon>
        <taxon>Embryophyta</taxon>
        <taxon>Tracheophyta</taxon>
        <taxon>Spermatophyta</taxon>
        <taxon>Magnoliopsida</taxon>
        <taxon>Liliopsida</taxon>
        <taxon>Poales</taxon>
        <taxon>Poaceae</taxon>
        <taxon>BOP clade</taxon>
        <taxon>Oryzoideae</taxon>
        <taxon>Oryzeae</taxon>
        <taxon>Oryzinae</taxon>
        <taxon>Oryza</taxon>
    </lineage>
</organism>
<proteinExistence type="predicted"/>
<dbReference type="EnsemblPlants" id="ORGLA10G0080400.1">
    <property type="protein sequence ID" value="ORGLA10G0080400.1"/>
    <property type="gene ID" value="ORGLA10G0080400"/>
</dbReference>
<evidence type="ECO:0000313" key="3">
    <source>
        <dbReference type="Proteomes" id="UP000007306"/>
    </source>
</evidence>
<feature type="compositionally biased region" description="Low complexity" evidence="1">
    <location>
        <begin position="84"/>
        <end position="93"/>
    </location>
</feature>
<sequence length="317" mass="32375">MKPMVDSSGGGGPSFSGHSLSSPDAESAKPEPPHDSGARASLEQVTVDHTKPPDSGSAKPVTVDHKSATSDSSTGTESDGGGEPSSASSSLPAAAHPFARALAVVDGVASVAVSSDELATNEEGSKIDGEQKPPVPTNFAKFVGRSVTSGLDDACMVSVIDRAFSAWQDESKFGLVARQDPPPRGPMALLLRRRGAPRERQVHPFRVIAGVGGGVATIDVLGFGSGCGGGSAVWGAGERPRSRTCAAPHSSMPRSGPSSASPLWRPPAAGAAVAALRSSSSGLPRRPPPQPPDGLDRQEEKRRERGGGGRERDDLAT</sequence>
<dbReference type="OMA" id="GTIACHP"/>
<feature type="region of interest" description="Disordered" evidence="1">
    <location>
        <begin position="1"/>
        <end position="93"/>
    </location>
</feature>